<comment type="caution">
    <text evidence="4">The sequence shown here is derived from an EMBL/GenBank/DDBJ whole genome shotgun (WGS) entry which is preliminary data.</text>
</comment>
<feature type="chain" id="PRO_5020343984" description="Curlin" evidence="3">
    <location>
        <begin position="30"/>
        <end position="146"/>
    </location>
</feature>
<dbReference type="Pfam" id="PF07012">
    <property type="entry name" value="Curlin_rpt"/>
    <property type="match status" value="1"/>
</dbReference>
<dbReference type="Proteomes" id="UP000295678">
    <property type="component" value="Unassembled WGS sequence"/>
</dbReference>
<feature type="signal peptide" evidence="3">
    <location>
        <begin position="1"/>
        <end position="29"/>
    </location>
</feature>
<evidence type="ECO:0000313" key="4">
    <source>
        <dbReference type="EMBL" id="TCT11296.1"/>
    </source>
</evidence>
<protein>
    <recommendedName>
        <fullName evidence="6">Curlin</fullName>
    </recommendedName>
</protein>
<evidence type="ECO:0008006" key="6">
    <source>
        <dbReference type="Google" id="ProtNLM"/>
    </source>
</evidence>
<evidence type="ECO:0000256" key="1">
    <source>
        <dbReference type="ARBA" id="ARBA00009766"/>
    </source>
</evidence>
<dbReference type="AlphaFoldDB" id="A0A4R3MCX7"/>
<reference evidence="4 5" key="1">
    <citation type="submission" date="2019-03" db="EMBL/GenBank/DDBJ databases">
        <title>Genomic Encyclopedia of Type Strains, Phase IV (KMG-IV): sequencing the most valuable type-strain genomes for metagenomic binning, comparative biology and taxonomic classification.</title>
        <authorList>
            <person name="Goeker M."/>
        </authorList>
    </citation>
    <scope>NUCLEOTIDE SEQUENCE [LARGE SCALE GENOMIC DNA]</scope>
    <source>
        <strain evidence="4 5">DSM 19345</strain>
    </source>
</reference>
<dbReference type="InterPro" id="IPR009742">
    <property type="entry name" value="Curlin_rpt"/>
</dbReference>
<proteinExistence type="inferred from homology"/>
<dbReference type="GO" id="GO:0009289">
    <property type="term" value="C:pilus"/>
    <property type="evidence" value="ECO:0007669"/>
    <property type="project" value="InterPro"/>
</dbReference>
<keyword evidence="5" id="KW-1185">Reference proteome</keyword>
<name>A0A4R3MCX7_9HYPH</name>
<dbReference type="RefSeq" id="WP_245499677.1">
    <property type="nucleotide sequence ID" value="NZ_SMAK01000004.1"/>
</dbReference>
<evidence type="ECO:0000313" key="5">
    <source>
        <dbReference type="Proteomes" id="UP000295678"/>
    </source>
</evidence>
<evidence type="ECO:0000256" key="2">
    <source>
        <dbReference type="ARBA" id="ARBA00022729"/>
    </source>
</evidence>
<dbReference type="EMBL" id="SMAK01000004">
    <property type="protein sequence ID" value="TCT11296.1"/>
    <property type="molecule type" value="Genomic_DNA"/>
</dbReference>
<sequence>MISMIRTTATAAVLAVGFATVSPVGLASAQTTKIVSGNQVTIHFVPEDQLQRDVLTGGLKMFGQANGLGNGAGIVQKGSGNVAGMVQTGRGNHGIIYQQGSGHTGTLRQHGDGNSYGLLQYGHGTTGHVGQAGTGQAGVTVQYGWR</sequence>
<organism evidence="4 5">
    <name type="scientific">Tepidamorphus gemmatus</name>
    <dbReference type="NCBI Taxonomy" id="747076"/>
    <lineage>
        <taxon>Bacteria</taxon>
        <taxon>Pseudomonadati</taxon>
        <taxon>Pseudomonadota</taxon>
        <taxon>Alphaproteobacteria</taxon>
        <taxon>Hyphomicrobiales</taxon>
        <taxon>Tepidamorphaceae</taxon>
        <taxon>Tepidamorphus</taxon>
    </lineage>
</organism>
<keyword evidence="2 3" id="KW-0732">Signal</keyword>
<dbReference type="GO" id="GO:0007155">
    <property type="term" value="P:cell adhesion"/>
    <property type="evidence" value="ECO:0007669"/>
    <property type="project" value="InterPro"/>
</dbReference>
<accession>A0A4R3MCX7</accession>
<comment type="similarity">
    <text evidence="1">Belongs to the CsgA/CsgB family.</text>
</comment>
<evidence type="ECO:0000256" key="3">
    <source>
        <dbReference type="SAM" id="SignalP"/>
    </source>
</evidence>
<gene>
    <name evidence="4" type="ORF">EDC22_10453</name>
</gene>